<comment type="caution">
    <text evidence="2">The sequence shown here is derived from an EMBL/GenBank/DDBJ whole genome shotgun (WGS) entry which is preliminary data.</text>
</comment>
<organism evidence="2 3">
    <name type="scientific">Lacticaseibacillus paracasei subsp. paracasei Lpp7</name>
    <dbReference type="NCBI Taxonomy" id="1256200"/>
    <lineage>
        <taxon>Bacteria</taxon>
        <taxon>Bacillati</taxon>
        <taxon>Bacillota</taxon>
        <taxon>Bacilli</taxon>
        <taxon>Lactobacillales</taxon>
        <taxon>Lactobacillaceae</taxon>
        <taxon>Lacticaseibacillus</taxon>
    </lineage>
</organism>
<dbReference type="Proteomes" id="UP000014303">
    <property type="component" value="Unassembled WGS sequence"/>
</dbReference>
<evidence type="ECO:0000313" key="2">
    <source>
        <dbReference type="EMBL" id="EPC51916.1"/>
    </source>
</evidence>
<keyword evidence="1" id="KW-0472">Membrane</keyword>
<dbReference type="AlphaFoldDB" id="A0A8E0IH79"/>
<evidence type="ECO:0000313" key="3">
    <source>
        <dbReference type="Proteomes" id="UP000014303"/>
    </source>
</evidence>
<evidence type="ECO:0000256" key="1">
    <source>
        <dbReference type="SAM" id="Phobius"/>
    </source>
</evidence>
<sequence length="63" mass="6956">MIDTLGLMITEMKRMIDDRQSNPERIAQVGIFGGCFVGCAFTTAVFILLGCWAIKVLWKAAFG</sequence>
<feature type="transmembrane region" description="Helical" evidence="1">
    <location>
        <begin position="31"/>
        <end position="58"/>
    </location>
</feature>
<protein>
    <submittedName>
        <fullName evidence="2">Uncharacterized protein</fullName>
    </submittedName>
</protein>
<reference evidence="2 3" key="1">
    <citation type="journal article" date="2013" name="PLoS ONE">
        <title>Lactobacillus paracasei comparative genomics: towards species pan-genome definition and exploitation of diversity.</title>
        <authorList>
            <person name="Smokvina T."/>
            <person name="Wels M."/>
            <person name="Polka J."/>
            <person name="Chervaux C."/>
            <person name="Brisse S."/>
            <person name="Boekhorst J."/>
            <person name="van Hylckama Vlieg J.E."/>
            <person name="Siezen R.J."/>
        </authorList>
    </citation>
    <scope>NUCLEOTIDE SEQUENCE [LARGE SCALE GENOMIC DNA]</scope>
    <source>
        <strain evidence="2 3">Lpp7</strain>
    </source>
</reference>
<dbReference type="EMBL" id="ANJV01000106">
    <property type="protein sequence ID" value="EPC51916.1"/>
    <property type="molecule type" value="Genomic_DNA"/>
</dbReference>
<accession>A0A8E0IH79</accession>
<keyword evidence="1" id="KW-1133">Transmembrane helix</keyword>
<proteinExistence type="predicted"/>
<keyword evidence="1" id="KW-0812">Transmembrane</keyword>
<gene>
    <name evidence="2" type="ORF">Lpp7_07977</name>
</gene>
<name>A0A8E0IH79_LACPA</name>